<dbReference type="SUPFAM" id="SSF57424">
    <property type="entry name" value="LDL receptor-like module"/>
    <property type="match status" value="1"/>
</dbReference>
<feature type="coiled-coil region" evidence="3">
    <location>
        <begin position="392"/>
        <end position="419"/>
    </location>
</feature>
<dbReference type="Gene3D" id="2.70.130.10">
    <property type="entry name" value="Mannose-6-phosphate receptor binding domain"/>
    <property type="match status" value="1"/>
</dbReference>
<dbReference type="AlphaFoldDB" id="A0A397D682"/>
<dbReference type="InterPro" id="IPR044865">
    <property type="entry name" value="MRH_dom"/>
</dbReference>
<dbReference type="InterPro" id="IPR051218">
    <property type="entry name" value="Sec_MonoDiacylglyc_Lipase"/>
</dbReference>
<protein>
    <recommendedName>
        <fullName evidence="5">MRH domain-containing protein</fullName>
    </recommendedName>
</protein>
<dbReference type="Pfam" id="PF12999">
    <property type="entry name" value="PRKCSH-like"/>
    <property type="match status" value="1"/>
</dbReference>
<dbReference type="EMBL" id="QUTC01005713">
    <property type="protein sequence ID" value="RHY56289.1"/>
    <property type="molecule type" value="Genomic_DNA"/>
</dbReference>
<dbReference type="PANTHER" id="PTHR45856:SF24">
    <property type="entry name" value="FUNGAL LIPASE-LIKE DOMAIN-CONTAINING PROTEIN"/>
    <property type="match status" value="1"/>
</dbReference>
<feature type="signal peptide" evidence="4">
    <location>
        <begin position="1"/>
        <end position="25"/>
    </location>
</feature>
<name>A0A397D682_APHAT</name>
<evidence type="ECO:0000256" key="3">
    <source>
        <dbReference type="SAM" id="Coils"/>
    </source>
</evidence>
<comment type="caution">
    <text evidence="6">The sequence shown here is derived from an EMBL/GenBank/DDBJ whole genome shotgun (WGS) entry which is preliminary data.</text>
</comment>
<dbReference type="InterPro" id="IPR028146">
    <property type="entry name" value="PRKCSH_N"/>
</dbReference>
<dbReference type="CDD" id="cd00519">
    <property type="entry name" value="Lipase_3"/>
    <property type="match status" value="1"/>
</dbReference>
<dbReference type="SMART" id="SM00192">
    <property type="entry name" value="LDLa"/>
    <property type="match status" value="1"/>
</dbReference>
<accession>A0A397D682</accession>
<feature type="chain" id="PRO_5017360240" description="MRH domain-containing protein" evidence="4">
    <location>
        <begin position="26"/>
        <end position="666"/>
    </location>
</feature>
<dbReference type="SUPFAM" id="SSF53474">
    <property type="entry name" value="alpha/beta-Hydrolases"/>
    <property type="match status" value="1"/>
</dbReference>
<dbReference type="PANTHER" id="PTHR45856">
    <property type="entry name" value="ALPHA/BETA-HYDROLASES SUPERFAMILY PROTEIN"/>
    <property type="match status" value="1"/>
</dbReference>
<evidence type="ECO:0000259" key="5">
    <source>
        <dbReference type="PROSITE" id="PS51914"/>
    </source>
</evidence>
<dbReference type="InterPro" id="IPR036055">
    <property type="entry name" value="LDL_receptor-like_sf"/>
</dbReference>
<dbReference type="Proteomes" id="UP000265716">
    <property type="component" value="Unassembled WGS sequence"/>
</dbReference>
<dbReference type="Gene3D" id="3.40.50.1820">
    <property type="entry name" value="alpha/beta hydrolase"/>
    <property type="match status" value="1"/>
</dbReference>
<evidence type="ECO:0000256" key="4">
    <source>
        <dbReference type="SAM" id="SignalP"/>
    </source>
</evidence>
<gene>
    <name evidence="6" type="ORF">DYB38_001991</name>
</gene>
<dbReference type="PROSITE" id="PS51914">
    <property type="entry name" value="MRH"/>
    <property type="match status" value="1"/>
</dbReference>
<feature type="domain" description="MRH" evidence="5">
    <location>
        <begin position="472"/>
        <end position="647"/>
    </location>
</feature>
<evidence type="ECO:0000256" key="1">
    <source>
        <dbReference type="ARBA" id="ARBA00022729"/>
    </source>
</evidence>
<keyword evidence="3" id="KW-0175">Coiled coil</keyword>
<dbReference type="InterPro" id="IPR002172">
    <property type="entry name" value="LDrepeatLR_classA_rpt"/>
</dbReference>
<dbReference type="CDD" id="cd00112">
    <property type="entry name" value="LDLa"/>
    <property type="match status" value="1"/>
</dbReference>
<dbReference type="Gene3D" id="4.10.400.10">
    <property type="entry name" value="Low-density Lipoprotein Receptor"/>
    <property type="match status" value="1"/>
</dbReference>
<dbReference type="InterPro" id="IPR009011">
    <property type="entry name" value="Man6P_isomerase_rcpt-bd_dom_sf"/>
</dbReference>
<dbReference type="Pfam" id="PF01764">
    <property type="entry name" value="Lipase_3"/>
    <property type="match status" value="1"/>
</dbReference>
<keyword evidence="1 4" id="KW-0732">Signal</keyword>
<dbReference type="InterPro" id="IPR002921">
    <property type="entry name" value="Fungal_lipase-type"/>
</dbReference>
<reference evidence="6 7" key="1">
    <citation type="submission" date="2018-08" db="EMBL/GenBank/DDBJ databases">
        <title>Aphanomyces genome sequencing and annotation.</title>
        <authorList>
            <person name="Minardi D."/>
            <person name="Oidtmann B."/>
            <person name="Van Der Giezen M."/>
            <person name="Studholme D.J."/>
        </authorList>
    </citation>
    <scope>NUCLEOTIDE SEQUENCE [LARGE SCALE GENOMIC DNA]</scope>
    <source>
        <strain evidence="6 7">SA</strain>
    </source>
</reference>
<keyword evidence="2" id="KW-1015">Disulfide bond</keyword>
<dbReference type="GO" id="GO:0006629">
    <property type="term" value="P:lipid metabolic process"/>
    <property type="evidence" value="ECO:0007669"/>
    <property type="project" value="InterPro"/>
</dbReference>
<organism evidence="6 7">
    <name type="scientific">Aphanomyces astaci</name>
    <name type="common">Crayfish plague agent</name>
    <dbReference type="NCBI Taxonomy" id="112090"/>
    <lineage>
        <taxon>Eukaryota</taxon>
        <taxon>Sar</taxon>
        <taxon>Stramenopiles</taxon>
        <taxon>Oomycota</taxon>
        <taxon>Saprolegniomycetes</taxon>
        <taxon>Saprolegniales</taxon>
        <taxon>Verrucalvaceae</taxon>
        <taxon>Aphanomyces</taxon>
    </lineage>
</organism>
<evidence type="ECO:0000256" key="2">
    <source>
        <dbReference type="ARBA" id="ARBA00023157"/>
    </source>
</evidence>
<sequence>MAYLPAGCMRLLLVVLAYGVHSALSSRLPVYDFRTSSLTPDPFAYNETHAIYVGRIVSVAYCTKQHVQNWTCPPCEYVSKLPDLIVINDAKENFQGILGYTGTHIVVAFRGSMDLRNWIDNLSFVKTHPWPSLPKVAIHLGFYWVYQSIHDQLLLALASLFALHPSAPLLVTGHSLGAAVAAIAVLDLHASHNITASEMLTFGEPRVGNAAFVMRLLQVVPHVHRVTHWRDIVPHIPLEWQGFVHEPQEIWYTEDSTAFKLCDPNNGEDPLCSKQVPTISSFADHVVYLNITMSHLIYGSDDEWLTGACGVGDFTCTLSQVRISSSWVFDGVCDCCDGSDEAPTTCVNRCATVAATSEARLRAVLQDAIKGLQAKESYVDHGAASSRVSSWKASLAEAVDHWEDAVEAAEDQLDALTHRFDSNPSLTPTDQDHRLYQQLHGHVEHAKSQLHVYTTLATASFGADDEFATLLGHCFDFEVNEKELKGGTSNTIARTYVMVYCPFVNVTQTEPGYHAWRLAQKQAQVGDKYTVQDDAKVPDIQRPILLGLWRTWLPQPKDDNVAILFPAPLYVQGVPHEAETRVTSDMRPPHQLYGQGEVCGGRDDPRRRSRRVTVEMHCASRNHIKFVEERAWCDYVLGFGTPAACTDAYIAHLENAFKSAAPHDEL</sequence>
<evidence type="ECO:0000313" key="7">
    <source>
        <dbReference type="Proteomes" id="UP000265716"/>
    </source>
</evidence>
<evidence type="ECO:0000313" key="6">
    <source>
        <dbReference type="EMBL" id="RHY56289.1"/>
    </source>
</evidence>
<dbReference type="InterPro" id="IPR029058">
    <property type="entry name" value="AB_hydrolase_fold"/>
</dbReference>
<dbReference type="VEuPathDB" id="FungiDB:H257_11819"/>
<proteinExistence type="predicted"/>